<sequence length="1716" mass="176743">MTDIIINGTLTIDESPLLQPSPDGDDGNEAVISSAFASILTAEGLLTGDILATGNTATTYEGDSGDPYITIDPQGSTINSLYFSDADGNLLTGTDPSGLSTVDDEPIYLTSLAGNDDVVIATTGPGGTGTVVAVFYLNDSADNLSAEIEMVTFVPLKHVGGDPDDTIDFNDLLYVSTQGSLSFDFSNLDSGNFLFVGVADGNSGVVVSGRNIVIETDGSMDSTSDSYNTSQGGQGATGGINNQMYSVPKNNFPNTGVYTFVTDLVDGTFTDIDDMSYSGLLDVVDAEAFVSQIQGKGPRKMTIDVWSAQADSAGIGYVDSTNPDNDGDYTGDYLGDEDPSAPGNDAIEDDLPVTVRRVEIYNNPVDGARALLQTFDPADADANGVQKKGVFTITWVDGNTFSIEGFDALHSIKWYTDDPETTSEETFNRFWVTADSGKFDIGKIDISRGETTPKEVGDTLFIDDDGPNAVIVDTGTGVVHDETPGPDGDADDDLAVPAGAIGQATSAGPVVALPASPDYGTDGAGSADWALEVTDGADSGLDATGGGNILLYQVSDTEVEGRVGGELGAVAFKITLNGDLTLTVVQYLAILHGDTLSDDEAVFMADGALRAALTLTDKDGDSHKTTEDIGDKVGFQDDGPAAAISDTGATVLHDETPGPDAGSDDDALTVPGAIGTATSAGPVVAHPGAPDYGTDGAGSAAWSLAVDPADNDSGLDATGGSDILLFATSANTVEGRVGGVGGPVALVITLNGDLSLTVEQRLAVDHGNATDPDDTEIMRDGALRAVLTLTDGDGDTDTKFEPIGDKVRIRDDGPVAAITLTGVDVTHDETTGVQGDVDDQGGAAPAAFTALGTVAGWALSSGAVVTSAGTDYGTDGGSAAQDGWSLEVGSTNNSGLLTLANNAILLTKVGEVIEGRDAVTNELILAVMLTDAQELAVAQYAPVRHPTADPNETVTMAEEALKVVLTATDGDDDETSAETFVGDLVSIRDDGPQSDPPAAAKLEEDDLATALSTGVNEDLSVGLDSATISISGASFGSGFDAPGVFQIDPTALGTLSNLVSHGEAVTYQMNGTDTIEGWADGRLVFTFTLVDNGDNTADATLTLNDQLDHEAGGGENDVLRLVGGGTTDVIDFTGVLDIRDADGDPAALDNDFLTYIVMDDIPIRSGASAADTVHESATTNGSGGGTALGTLNLAPLVTSGTDEDATWALTGVLNQTLSSHGTTLVYGIEAGALVARAGVGGDVIFSITVSAAGMLNFLLQGPLDHPAGNGANTLDIDLSSAVQAIDYDGDTVGLEAGDAVVTVVDDLPELGAITVDPDTSDHPGTPRATEVEFLAGEFLTFDLNPDDNADVNGSDATYIFTDVVNDLPPIEGLMAAIVDDGARVVHYIDKPGTAENPGTPGEYDPGIDQDIFEAVFNFDGDGNYDGTVNFNVLSDPLAEPINFDFEDLPSGQNLHGTISASDTYDPEAGGLLIFPENAILASDGTFTNDSETTNTSKGGGPVTIGNSNQMFDPEEGHWFAYVDDPDPASIAGSGLDQNNADDADTVKFSGSIEVSAASIEIVQVQGNKPASMIISAFDMPEGITVNDETSSRNFIENPDAGATAVKIIKVEIVDAAKKTTTFYEDAEGVFSIEVTGVDAQDEIIFYTAGLHDLTRVQATGGKFDIGGFNIDQPAPTPDQAFIYTVQSSDFDFDLATADFSVTVDGTGIYDSDVPLI</sequence>
<feature type="compositionally biased region" description="Polar residues" evidence="1">
    <location>
        <begin position="219"/>
        <end position="231"/>
    </location>
</feature>
<evidence type="ECO:0000256" key="1">
    <source>
        <dbReference type="SAM" id="MobiDB-lite"/>
    </source>
</evidence>
<comment type="caution">
    <text evidence="3">The sequence shown here is derived from an EMBL/GenBank/DDBJ whole genome shotgun (WGS) entry which is preliminary data.</text>
</comment>
<accession>A0ABW3ZMU0</accession>
<dbReference type="RefSeq" id="WP_386805878.1">
    <property type="nucleotide sequence ID" value="NZ_JBHTMU010000044.1"/>
</dbReference>
<feature type="region of interest" description="Disordered" evidence="1">
    <location>
        <begin position="218"/>
        <end position="242"/>
    </location>
</feature>
<gene>
    <name evidence="3" type="ORF">ACFQ4E_17820</name>
</gene>
<evidence type="ECO:0000259" key="2">
    <source>
        <dbReference type="Pfam" id="PF19116"/>
    </source>
</evidence>
<proteinExistence type="predicted"/>
<evidence type="ECO:0000313" key="3">
    <source>
        <dbReference type="EMBL" id="MFD1344293.1"/>
    </source>
</evidence>
<feature type="domain" description="DUF5801" evidence="2">
    <location>
        <begin position="478"/>
        <end position="630"/>
    </location>
</feature>
<reference evidence="4" key="1">
    <citation type="journal article" date="2019" name="Int. J. Syst. Evol. Microbiol.">
        <title>The Global Catalogue of Microorganisms (GCM) 10K type strain sequencing project: providing services to taxonomists for standard genome sequencing and annotation.</title>
        <authorList>
            <consortium name="The Broad Institute Genomics Platform"/>
            <consortium name="The Broad Institute Genome Sequencing Center for Infectious Disease"/>
            <person name="Wu L."/>
            <person name="Ma J."/>
        </authorList>
    </citation>
    <scope>NUCLEOTIDE SEQUENCE [LARGE SCALE GENOMIC DNA]</scope>
    <source>
        <strain evidence="4">CCUG 62953</strain>
    </source>
</reference>
<organism evidence="3 4">
    <name type="scientific">Litorisediminicola beolgyonensis</name>
    <dbReference type="NCBI Taxonomy" id="1173614"/>
    <lineage>
        <taxon>Bacteria</taxon>
        <taxon>Pseudomonadati</taxon>
        <taxon>Pseudomonadota</taxon>
        <taxon>Alphaproteobacteria</taxon>
        <taxon>Rhodobacterales</taxon>
        <taxon>Paracoccaceae</taxon>
        <taxon>Litorisediminicola</taxon>
    </lineage>
</organism>
<dbReference type="EMBL" id="JBHTMU010000044">
    <property type="protein sequence ID" value="MFD1344293.1"/>
    <property type="molecule type" value="Genomic_DNA"/>
</dbReference>
<keyword evidence="4" id="KW-1185">Reference proteome</keyword>
<feature type="region of interest" description="Disordered" evidence="1">
    <location>
        <begin position="646"/>
        <end position="692"/>
    </location>
</feature>
<feature type="compositionally biased region" description="Basic and acidic residues" evidence="1">
    <location>
        <begin position="618"/>
        <end position="635"/>
    </location>
</feature>
<feature type="region of interest" description="Disordered" evidence="1">
    <location>
        <begin position="618"/>
        <end position="637"/>
    </location>
</feature>
<feature type="domain" description="DUF5801" evidence="2">
    <location>
        <begin position="652"/>
        <end position="799"/>
    </location>
</feature>
<dbReference type="Pfam" id="PF19116">
    <property type="entry name" value="DUF5801"/>
    <property type="match status" value="3"/>
</dbReference>
<evidence type="ECO:0000313" key="4">
    <source>
        <dbReference type="Proteomes" id="UP001597135"/>
    </source>
</evidence>
<protein>
    <submittedName>
        <fullName evidence="3">DUF5801 repeats-in-toxin domain-containing protein</fullName>
    </submittedName>
</protein>
<dbReference type="Proteomes" id="UP001597135">
    <property type="component" value="Unassembled WGS sequence"/>
</dbReference>
<dbReference type="InterPro" id="IPR043824">
    <property type="entry name" value="DUF5801"/>
</dbReference>
<feature type="domain" description="DUF5801" evidence="2">
    <location>
        <begin position="825"/>
        <end position="978"/>
    </location>
</feature>
<name>A0ABW3ZMU0_9RHOB</name>